<reference evidence="2 3" key="1">
    <citation type="submission" date="2024-07" db="EMBL/GenBank/DDBJ databases">
        <authorList>
            <person name="Dulla G.F.J."/>
            <person name="Delorm J.G."/>
        </authorList>
    </citation>
    <scope>NUCLEOTIDE SEQUENCE [LARGE SCALE GENOMIC DNA]</scope>
    <source>
        <strain evidence="2 3">JGD 233</strain>
    </source>
</reference>
<proteinExistence type="predicted"/>
<feature type="transmembrane region" description="Helical" evidence="1">
    <location>
        <begin position="56"/>
        <end position="74"/>
    </location>
</feature>
<keyword evidence="1" id="KW-0812">Transmembrane</keyword>
<dbReference type="EMBL" id="JBFKZN010000014">
    <property type="protein sequence ID" value="MEW5291555.1"/>
    <property type="molecule type" value="Genomic_DNA"/>
</dbReference>
<keyword evidence="3" id="KW-1185">Reference proteome</keyword>
<accession>A0ABV3N6V4</accession>
<sequence length="121" mass="13833">MPGIEEKIATNGFSKRDLLGFKRQYDEIKKVYHPNLTKELTLQGLIVEEASKSVGLIRLFIVVIIVFTIVAWLFGRWDYLFLPACFLFFALLDVRSSARDAGRTICCQIKLMKLSVRGGFK</sequence>
<evidence type="ECO:0000313" key="2">
    <source>
        <dbReference type="EMBL" id="MEW5291555.1"/>
    </source>
</evidence>
<name>A0ABV3N6V4_9GAMM</name>
<organism evidence="2 3">
    <name type="scientific">Erwinia papayae</name>
    <dbReference type="NCBI Taxonomy" id="206499"/>
    <lineage>
        <taxon>Bacteria</taxon>
        <taxon>Pseudomonadati</taxon>
        <taxon>Pseudomonadota</taxon>
        <taxon>Gammaproteobacteria</taxon>
        <taxon>Enterobacterales</taxon>
        <taxon>Erwiniaceae</taxon>
        <taxon>Erwinia</taxon>
    </lineage>
</organism>
<dbReference type="Proteomes" id="UP001554567">
    <property type="component" value="Unassembled WGS sequence"/>
</dbReference>
<evidence type="ECO:0000256" key="1">
    <source>
        <dbReference type="SAM" id="Phobius"/>
    </source>
</evidence>
<keyword evidence="1" id="KW-1133">Transmembrane helix</keyword>
<keyword evidence="1" id="KW-0472">Membrane</keyword>
<dbReference type="RefSeq" id="WP_367168566.1">
    <property type="nucleotide sequence ID" value="NZ_JBFKZN010000014.1"/>
</dbReference>
<evidence type="ECO:0000313" key="3">
    <source>
        <dbReference type="Proteomes" id="UP001554567"/>
    </source>
</evidence>
<feature type="transmembrane region" description="Helical" evidence="1">
    <location>
        <begin position="80"/>
        <end position="98"/>
    </location>
</feature>
<comment type="caution">
    <text evidence="2">The sequence shown here is derived from an EMBL/GenBank/DDBJ whole genome shotgun (WGS) entry which is preliminary data.</text>
</comment>
<gene>
    <name evidence="2" type="ORF">ABW286_20650</name>
</gene>
<protein>
    <submittedName>
        <fullName evidence="2">Uncharacterized protein</fullName>
    </submittedName>
</protein>